<reference evidence="2 3" key="1">
    <citation type="journal article" date="2015" name="BMC Genomics">
        <title>The genome of the truffle-parasite Tolypocladium ophioglossoides and the evolution of antifungal peptaibiotics.</title>
        <authorList>
            <person name="Quandt C.A."/>
            <person name="Bushley K.E."/>
            <person name="Spatafora J.W."/>
        </authorList>
    </citation>
    <scope>NUCLEOTIDE SEQUENCE [LARGE SCALE GENOMIC DNA]</scope>
    <source>
        <strain evidence="2 3">CBS 100239</strain>
    </source>
</reference>
<feature type="region of interest" description="Disordered" evidence="1">
    <location>
        <begin position="234"/>
        <end position="294"/>
    </location>
</feature>
<accession>A0A0L0N560</accession>
<comment type="caution">
    <text evidence="2">The sequence shown here is derived from an EMBL/GenBank/DDBJ whole genome shotgun (WGS) entry which is preliminary data.</text>
</comment>
<keyword evidence="3" id="KW-1185">Reference proteome</keyword>
<organism evidence="2 3">
    <name type="scientific">Tolypocladium ophioglossoides (strain CBS 100239)</name>
    <name type="common">Snaketongue truffleclub</name>
    <name type="synonym">Elaphocordyceps ophioglossoides</name>
    <dbReference type="NCBI Taxonomy" id="1163406"/>
    <lineage>
        <taxon>Eukaryota</taxon>
        <taxon>Fungi</taxon>
        <taxon>Dikarya</taxon>
        <taxon>Ascomycota</taxon>
        <taxon>Pezizomycotina</taxon>
        <taxon>Sordariomycetes</taxon>
        <taxon>Hypocreomycetidae</taxon>
        <taxon>Hypocreales</taxon>
        <taxon>Ophiocordycipitaceae</taxon>
        <taxon>Tolypocladium</taxon>
    </lineage>
</organism>
<dbReference type="EMBL" id="LFRF01000020">
    <property type="protein sequence ID" value="KND89151.1"/>
    <property type="molecule type" value="Genomic_DNA"/>
</dbReference>
<dbReference type="AlphaFoldDB" id="A0A0L0N560"/>
<feature type="region of interest" description="Disordered" evidence="1">
    <location>
        <begin position="55"/>
        <end position="94"/>
    </location>
</feature>
<sequence>QAFLRYCSPTSLGEIKRFASHGGPDLRDLRGVSMRSCSRSIIADHSQHRFTRSKYKMSLRESSLGRRKRGSQSPVKSSGTPNTTTTKSTGPYDRNFQQNLVDHCIYPDRYTYPDGEVPARPDNLGDIKQALRQPRLSLSPSQFSEGTFDRFQGADAHAFKEAQVMATVMPIIGGRVKGPDRSAAMAKRQLCYDMALGARGMNALQTYNNPNATYDNRAYTLGCTYQDGQLKIYTSHPIPPSTPGLHTGQQTMLNPGSNEPTSYESETSADELSLDLRPPVKRTKSRSRSPRKKP</sequence>
<dbReference type="OrthoDB" id="5336565at2759"/>
<feature type="non-terminal residue" evidence="2">
    <location>
        <position position="1"/>
    </location>
</feature>
<gene>
    <name evidence="2" type="ORF">TOPH_06088</name>
</gene>
<dbReference type="STRING" id="1163406.A0A0L0N560"/>
<name>A0A0L0N560_TOLOC</name>
<feature type="compositionally biased region" description="Basic residues" evidence="1">
    <location>
        <begin position="279"/>
        <end position="294"/>
    </location>
</feature>
<feature type="compositionally biased region" description="Low complexity" evidence="1">
    <location>
        <begin position="76"/>
        <end position="91"/>
    </location>
</feature>
<feature type="non-terminal residue" evidence="2">
    <location>
        <position position="294"/>
    </location>
</feature>
<protein>
    <submittedName>
        <fullName evidence="2">Uncharacterized protein</fullName>
    </submittedName>
</protein>
<evidence type="ECO:0000256" key="1">
    <source>
        <dbReference type="SAM" id="MobiDB-lite"/>
    </source>
</evidence>
<feature type="compositionally biased region" description="Polar residues" evidence="1">
    <location>
        <begin position="247"/>
        <end position="266"/>
    </location>
</feature>
<evidence type="ECO:0000313" key="2">
    <source>
        <dbReference type="EMBL" id="KND89151.1"/>
    </source>
</evidence>
<proteinExistence type="predicted"/>
<evidence type="ECO:0000313" key="3">
    <source>
        <dbReference type="Proteomes" id="UP000036947"/>
    </source>
</evidence>
<dbReference type="Proteomes" id="UP000036947">
    <property type="component" value="Unassembled WGS sequence"/>
</dbReference>